<dbReference type="EMBL" id="CATNWA010014763">
    <property type="protein sequence ID" value="CAI9575632.1"/>
    <property type="molecule type" value="Genomic_DNA"/>
</dbReference>
<organism evidence="2 3">
    <name type="scientific">Staurois parvus</name>
    <dbReference type="NCBI Taxonomy" id="386267"/>
    <lineage>
        <taxon>Eukaryota</taxon>
        <taxon>Metazoa</taxon>
        <taxon>Chordata</taxon>
        <taxon>Craniata</taxon>
        <taxon>Vertebrata</taxon>
        <taxon>Euteleostomi</taxon>
        <taxon>Amphibia</taxon>
        <taxon>Batrachia</taxon>
        <taxon>Anura</taxon>
        <taxon>Neobatrachia</taxon>
        <taxon>Ranoidea</taxon>
        <taxon>Ranidae</taxon>
        <taxon>Staurois</taxon>
    </lineage>
</organism>
<feature type="transmembrane region" description="Helical" evidence="1">
    <location>
        <begin position="12"/>
        <end position="38"/>
    </location>
</feature>
<keyword evidence="1" id="KW-1133">Transmembrane helix</keyword>
<gene>
    <name evidence="2" type="ORF">SPARVUS_LOCUS8223479</name>
</gene>
<name>A0ABN9DW91_9NEOB</name>
<evidence type="ECO:0000313" key="2">
    <source>
        <dbReference type="EMBL" id="CAI9575632.1"/>
    </source>
</evidence>
<evidence type="ECO:0000313" key="3">
    <source>
        <dbReference type="Proteomes" id="UP001162483"/>
    </source>
</evidence>
<proteinExistence type="predicted"/>
<comment type="caution">
    <text evidence="2">The sequence shown here is derived from an EMBL/GenBank/DDBJ whole genome shotgun (WGS) entry which is preliminary data.</text>
</comment>
<keyword evidence="1" id="KW-0812">Transmembrane</keyword>
<accession>A0ABN9DW91</accession>
<feature type="non-terminal residue" evidence="2">
    <location>
        <position position="60"/>
    </location>
</feature>
<dbReference type="Proteomes" id="UP001162483">
    <property type="component" value="Unassembled WGS sequence"/>
</dbReference>
<reference evidence="2" key="1">
    <citation type="submission" date="2023-05" db="EMBL/GenBank/DDBJ databases">
        <authorList>
            <person name="Stuckert A."/>
        </authorList>
    </citation>
    <scope>NUCLEOTIDE SEQUENCE</scope>
</reference>
<sequence>MALGMNELTSGVIKGLTVCWLCVRFTVSTLVCMAAAVCRSWQGRDLYYLHTGLSPVGDTR</sequence>
<keyword evidence="1" id="KW-0472">Membrane</keyword>
<keyword evidence="3" id="KW-1185">Reference proteome</keyword>
<evidence type="ECO:0000256" key="1">
    <source>
        <dbReference type="SAM" id="Phobius"/>
    </source>
</evidence>
<protein>
    <submittedName>
        <fullName evidence="2">Uncharacterized protein</fullName>
    </submittedName>
</protein>